<dbReference type="SUPFAM" id="SSF51430">
    <property type="entry name" value="NAD(P)-linked oxidoreductase"/>
    <property type="match status" value="1"/>
</dbReference>
<accession>A0AAP0MWV1</accession>
<feature type="transmembrane region" description="Helical" evidence="4">
    <location>
        <begin position="210"/>
        <end position="233"/>
    </location>
</feature>
<dbReference type="CDD" id="cd02961">
    <property type="entry name" value="PDI_a_family"/>
    <property type="match status" value="1"/>
</dbReference>
<dbReference type="InterPro" id="IPR039542">
    <property type="entry name" value="Erv_N"/>
</dbReference>
<feature type="domain" description="Endoplasmic reticulum vesicle transporter N-terminal" evidence="7">
    <location>
        <begin position="231"/>
        <end position="293"/>
    </location>
</feature>
<organism evidence="8 9">
    <name type="scientific">Citrus x changshan-huyou</name>
    <dbReference type="NCBI Taxonomy" id="2935761"/>
    <lineage>
        <taxon>Eukaryota</taxon>
        <taxon>Viridiplantae</taxon>
        <taxon>Streptophyta</taxon>
        <taxon>Embryophyta</taxon>
        <taxon>Tracheophyta</taxon>
        <taxon>Spermatophyta</taxon>
        <taxon>Magnoliopsida</taxon>
        <taxon>eudicotyledons</taxon>
        <taxon>Gunneridae</taxon>
        <taxon>Pentapetalae</taxon>
        <taxon>rosids</taxon>
        <taxon>malvids</taxon>
        <taxon>Sapindales</taxon>
        <taxon>Rutaceae</taxon>
        <taxon>Aurantioideae</taxon>
        <taxon>Citrus</taxon>
    </lineage>
</organism>
<sequence length="369" mass="41722">MYTPSAVANISAQCNMDKQGILSAYSFNLLHYLLRDEDISGGQSQSKLHQQLCLESSPTSATRIPSRAFLISSGNSISTKVEINCMESLQLDVTEAKSLLQCCRDHGINFFDNAEVYANGRAEELMGQAIRELGWKRSDIVVSTKIFWGGQGPNDKGLSRKHIVKGTKASLKRLDMDYVDVIYCHRPDTSTPIEETVRAMNYIYLKKKTIIVLGIGLVKVVNFLWAIILWKIPRDLTEASLSGAGLSIIAALSMLFLFGMELNNYLTVTTSTAVIVDNSTDGDFLRIDFNMRYPILAVNFYAPWCYWSKRLKPSWEKAAKTMRERYDPEMDGRILLAKVDCTEEVELCRRHHIQAYSSIRIFRKGSDVR</sequence>
<evidence type="ECO:0000259" key="6">
    <source>
        <dbReference type="Pfam" id="PF00248"/>
    </source>
</evidence>
<evidence type="ECO:0000256" key="3">
    <source>
        <dbReference type="ARBA" id="ARBA00023002"/>
    </source>
</evidence>
<dbReference type="PANTHER" id="PTHR43150:SF2">
    <property type="entry name" value="HYPERKINETIC, ISOFORM M"/>
    <property type="match status" value="1"/>
</dbReference>
<protein>
    <recommendedName>
        <fullName evidence="10">NADP-dependent oxidoreductase domain-containing protein</fullName>
    </recommendedName>
</protein>
<dbReference type="SUPFAM" id="SSF52833">
    <property type="entry name" value="Thioredoxin-like"/>
    <property type="match status" value="1"/>
</dbReference>
<proteinExistence type="inferred from homology"/>
<keyword evidence="4" id="KW-0812">Transmembrane</keyword>
<dbReference type="GO" id="GO:0016491">
    <property type="term" value="F:oxidoreductase activity"/>
    <property type="evidence" value="ECO:0007669"/>
    <property type="project" value="UniProtKB-KW"/>
</dbReference>
<dbReference type="PANTHER" id="PTHR43150">
    <property type="entry name" value="HYPERKINETIC, ISOFORM M"/>
    <property type="match status" value="1"/>
</dbReference>
<evidence type="ECO:0000313" key="9">
    <source>
        <dbReference type="Proteomes" id="UP001428341"/>
    </source>
</evidence>
<feature type="domain" description="NADP-dependent oxidoreductase" evidence="6">
    <location>
        <begin position="91"/>
        <end position="201"/>
    </location>
</feature>
<dbReference type="Proteomes" id="UP001428341">
    <property type="component" value="Unassembled WGS sequence"/>
</dbReference>
<dbReference type="InterPro" id="IPR036249">
    <property type="entry name" value="Thioredoxin-like_sf"/>
</dbReference>
<evidence type="ECO:0000256" key="2">
    <source>
        <dbReference type="ARBA" id="ARBA00022857"/>
    </source>
</evidence>
<evidence type="ECO:0008006" key="10">
    <source>
        <dbReference type="Google" id="ProtNLM"/>
    </source>
</evidence>
<dbReference type="EMBL" id="JBCGBO010000002">
    <property type="protein sequence ID" value="KAK9221807.1"/>
    <property type="molecule type" value="Genomic_DNA"/>
</dbReference>
<dbReference type="InterPro" id="IPR036812">
    <property type="entry name" value="NAD(P)_OxRdtase_dom_sf"/>
</dbReference>
<keyword evidence="2" id="KW-0521">NADP</keyword>
<dbReference type="InterPro" id="IPR005399">
    <property type="entry name" value="K_chnl_volt-dep_bsu_KCNAB-rel"/>
</dbReference>
<dbReference type="InterPro" id="IPR023210">
    <property type="entry name" value="NADP_OxRdtase_dom"/>
</dbReference>
<feature type="domain" description="Thioredoxin" evidence="5">
    <location>
        <begin position="296"/>
        <end position="367"/>
    </location>
</feature>
<keyword evidence="4" id="KW-1133">Transmembrane helix</keyword>
<dbReference type="Pfam" id="PF00248">
    <property type="entry name" value="Aldo_ket_red"/>
    <property type="match status" value="1"/>
</dbReference>
<dbReference type="AlphaFoldDB" id="A0AAP0MWV1"/>
<evidence type="ECO:0000259" key="5">
    <source>
        <dbReference type="Pfam" id="PF00085"/>
    </source>
</evidence>
<feature type="transmembrane region" description="Helical" evidence="4">
    <location>
        <begin position="239"/>
        <end position="258"/>
    </location>
</feature>
<reference evidence="8 9" key="1">
    <citation type="submission" date="2024-05" db="EMBL/GenBank/DDBJ databases">
        <title>Haplotype-resolved chromosome-level genome assembly of Huyou (Citrus changshanensis).</title>
        <authorList>
            <person name="Miao C."/>
            <person name="Chen W."/>
            <person name="Wu Y."/>
            <person name="Wang L."/>
            <person name="Zhao S."/>
            <person name="Grierson D."/>
            <person name="Xu C."/>
            <person name="Chen K."/>
        </authorList>
    </citation>
    <scope>NUCLEOTIDE SEQUENCE [LARGE SCALE GENOMIC DNA]</scope>
    <source>
        <strain evidence="8">01-14</strain>
        <tissue evidence="8">Leaf</tissue>
    </source>
</reference>
<gene>
    <name evidence="8" type="ORF">WN944_010236</name>
</gene>
<keyword evidence="9" id="KW-1185">Reference proteome</keyword>
<keyword evidence="3" id="KW-0560">Oxidoreductase</keyword>
<name>A0AAP0MWV1_9ROSI</name>
<dbReference type="Gene3D" id="3.40.30.10">
    <property type="entry name" value="Glutaredoxin"/>
    <property type="match status" value="1"/>
</dbReference>
<evidence type="ECO:0000259" key="7">
    <source>
        <dbReference type="Pfam" id="PF13850"/>
    </source>
</evidence>
<evidence type="ECO:0000313" key="8">
    <source>
        <dbReference type="EMBL" id="KAK9221807.1"/>
    </source>
</evidence>
<keyword evidence="4" id="KW-0472">Membrane</keyword>
<dbReference type="InterPro" id="IPR013766">
    <property type="entry name" value="Thioredoxin_domain"/>
</dbReference>
<comment type="similarity">
    <text evidence="1">Belongs to the shaker potassium channel beta subunit family.</text>
</comment>
<dbReference type="Pfam" id="PF13850">
    <property type="entry name" value="ERGIC_N"/>
    <property type="match status" value="1"/>
</dbReference>
<comment type="caution">
    <text evidence="8">The sequence shown here is derived from an EMBL/GenBank/DDBJ whole genome shotgun (WGS) entry which is preliminary data.</text>
</comment>
<dbReference type="Pfam" id="PF00085">
    <property type="entry name" value="Thioredoxin"/>
    <property type="match status" value="1"/>
</dbReference>
<dbReference type="Gene3D" id="3.20.20.100">
    <property type="entry name" value="NADP-dependent oxidoreductase domain"/>
    <property type="match status" value="1"/>
</dbReference>
<evidence type="ECO:0000256" key="4">
    <source>
        <dbReference type="SAM" id="Phobius"/>
    </source>
</evidence>
<evidence type="ECO:0000256" key="1">
    <source>
        <dbReference type="ARBA" id="ARBA00006515"/>
    </source>
</evidence>